<evidence type="ECO:0000256" key="1">
    <source>
        <dbReference type="SAM" id="MobiDB-lite"/>
    </source>
</evidence>
<feature type="compositionally biased region" description="Polar residues" evidence="1">
    <location>
        <begin position="443"/>
        <end position="454"/>
    </location>
</feature>
<dbReference type="PANTHER" id="PTHR31934:SF6">
    <property type="entry name" value="ALPHA_BETA-HYDROLASES SUPERFAMILY PROTEIN"/>
    <property type="match status" value="1"/>
</dbReference>
<dbReference type="Gene3D" id="3.40.50.1820">
    <property type="entry name" value="alpha/beta hydrolase"/>
    <property type="match status" value="1"/>
</dbReference>
<dbReference type="OrthoDB" id="2016516at2759"/>
<dbReference type="eggNOG" id="ENOG502QRTI">
    <property type="taxonomic scope" value="Eukaryota"/>
</dbReference>
<sequence>MFYAQQKPQQPPIKTATLLLRDVEKTLQRVANKYYNSANVKPSRAFTGWMKQRKREFTAKDETSAFLERCEYVCVENEEDQRRLPTVNEKRARELFEDFKEQSSTFAVLLVPGLWGHHYPGYYVTVRDMFRSIDIECEISRVNSEGSVKENARTVKDEIEALCENKNKDDEKRRKRVLAMGHSKGGLDIAAALALFETELEDKLAGFVCVQSPYGGSPIAEDLLSNKYVRSGVHFALEAAFGESRNSEAIKKMVKPVEDLTYRARIRFLRKHPLPEQFRDKTVCFHSKTTSKDSAMTNIALYSLSQYNEEGDGLVCRSDAEIPHTRVVRYDEEFDHVDPAFPTSFSDALVRDHREFYAKENERRIKRGNKMLLPTPLGIKGAELTSQVLAVPGRVKHDTASVHLALAHLALSAPAKKKKQKKKKKESIQNGEREVVVNEDDAQQTTKTTAIEVA</sequence>
<evidence type="ECO:0000313" key="3">
    <source>
        <dbReference type="Proteomes" id="UP000198341"/>
    </source>
</evidence>
<evidence type="ECO:0008006" key="4">
    <source>
        <dbReference type="Google" id="ProtNLM"/>
    </source>
</evidence>
<dbReference type="Proteomes" id="UP000198341">
    <property type="component" value="Chromosome 10"/>
</dbReference>
<evidence type="ECO:0000313" key="2">
    <source>
        <dbReference type="EMBL" id="CCO18359.1"/>
    </source>
</evidence>
<organism evidence="2 3">
    <name type="scientific">Bathycoccus prasinos</name>
    <dbReference type="NCBI Taxonomy" id="41875"/>
    <lineage>
        <taxon>Eukaryota</taxon>
        <taxon>Viridiplantae</taxon>
        <taxon>Chlorophyta</taxon>
        <taxon>Mamiellophyceae</taxon>
        <taxon>Mamiellales</taxon>
        <taxon>Bathycoccaceae</taxon>
        <taxon>Bathycoccus</taxon>
    </lineage>
</organism>
<proteinExistence type="predicted"/>
<dbReference type="PANTHER" id="PTHR31934">
    <property type="entry name" value="ALPHA/BETA-HYDROLASES SUPERFAMILY PROTEIN"/>
    <property type="match status" value="1"/>
</dbReference>
<dbReference type="RefSeq" id="XP_007510826.1">
    <property type="nucleotide sequence ID" value="XM_007510764.1"/>
</dbReference>
<reference evidence="2 3" key="1">
    <citation type="submission" date="2011-10" db="EMBL/GenBank/DDBJ databases">
        <authorList>
            <person name="Genoscope - CEA"/>
        </authorList>
    </citation>
    <scope>NUCLEOTIDE SEQUENCE [LARGE SCALE GENOMIC DNA]</scope>
    <source>
        <strain evidence="2 3">RCC 1105</strain>
    </source>
</reference>
<dbReference type="EMBL" id="FO082269">
    <property type="protein sequence ID" value="CCO18359.1"/>
    <property type="molecule type" value="Genomic_DNA"/>
</dbReference>
<dbReference type="GeneID" id="19013385"/>
<dbReference type="InterPro" id="IPR029058">
    <property type="entry name" value="AB_hydrolase_fold"/>
</dbReference>
<gene>
    <name evidence="2" type="ordered locus">Bathy10g03100</name>
</gene>
<dbReference type="AlphaFoldDB" id="K8EK51"/>
<dbReference type="SUPFAM" id="SSF53474">
    <property type="entry name" value="alpha/beta-Hydrolases"/>
    <property type="match status" value="1"/>
</dbReference>
<dbReference type="KEGG" id="bpg:Bathy10g03100"/>
<accession>K8EK51</accession>
<protein>
    <recommendedName>
        <fullName evidence="4">GPI inositol-deacylase</fullName>
    </recommendedName>
</protein>
<feature type="region of interest" description="Disordered" evidence="1">
    <location>
        <begin position="416"/>
        <end position="454"/>
    </location>
</feature>
<feature type="compositionally biased region" description="Basic residues" evidence="1">
    <location>
        <begin position="416"/>
        <end position="425"/>
    </location>
</feature>
<keyword evidence="3" id="KW-1185">Reference proteome</keyword>
<name>K8EK51_9CHLO</name>